<keyword evidence="2" id="KW-0378">Hydrolase</keyword>
<dbReference type="GO" id="GO:0016787">
    <property type="term" value="F:hydrolase activity"/>
    <property type="evidence" value="ECO:0007669"/>
    <property type="project" value="UniProtKB-KW"/>
</dbReference>
<dbReference type="EMBL" id="CAIX01000207">
    <property type="protein sequence ID" value="CCI48160.1"/>
    <property type="molecule type" value="Genomic_DNA"/>
</dbReference>
<dbReference type="InterPro" id="IPR029052">
    <property type="entry name" value="Metallo-depent_PP-like"/>
</dbReference>
<feature type="transmembrane region" description="Helical" evidence="4">
    <location>
        <begin position="9"/>
        <end position="28"/>
    </location>
</feature>
<dbReference type="OrthoDB" id="411211at2759"/>
<keyword evidence="4" id="KW-1133">Transmembrane helix</keyword>
<keyword evidence="6" id="KW-1185">Reference proteome</keyword>
<organism evidence="5 6">
    <name type="scientific">Albugo candida</name>
    <dbReference type="NCBI Taxonomy" id="65357"/>
    <lineage>
        <taxon>Eukaryota</taxon>
        <taxon>Sar</taxon>
        <taxon>Stramenopiles</taxon>
        <taxon>Oomycota</taxon>
        <taxon>Peronosporomycetes</taxon>
        <taxon>Albuginales</taxon>
        <taxon>Albuginaceae</taxon>
        <taxon>Albugo</taxon>
    </lineage>
</organism>
<sequence>MGTFKNRTIAVTLIIVASIAIFVTVTILSSKRESVSLEEHAEGEDHEEEEEGEESTGLHALGISHWGAYLKIARDGETEVANGKMQMSVAHLLSLSAAKLQPQVILNHGGNFYRNGVKTSDRDHRFQQSFEEVYYQSAVVNIPWFSVVGKPDYGGGWYICGVDVAVSHPCKSVNEVVQALNAKFLLEKSYKSPQNDRWILPDRFYKQRLKDEHSGVTVDIYNIENTAADSSEANDICCQCGAYSKGEPQQCSGVSRGDKLCFGGHTDMYDACMDQFREWTKDTYNRFVKESEGSDATWRIVNTHDSFYGKMSEENTNAWLDAIKKAKIQLVLDGSTPSEKHDFGSFNCHFITNGGGGGVKTSPSKSLSGHAIKAGIQTIWESPDRPYGIYELSFGKESLHVNFVTFNSDWQFESAVVFGSSKSAHCWEIPHDGSRGEPCGAD</sequence>
<comment type="caution">
    <text evidence="5">The sequence shown here is derived from an EMBL/GenBank/DDBJ whole genome shotgun (WGS) entry which is preliminary data.</text>
</comment>
<evidence type="ECO:0000256" key="1">
    <source>
        <dbReference type="ARBA" id="ARBA00022729"/>
    </source>
</evidence>
<proteinExistence type="predicted"/>
<dbReference type="PANTHER" id="PTHR10161">
    <property type="entry name" value="TARTRATE-RESISTANT ACID PHOSPHATASE TYPE 5"/>
    <property type="match status" value="1"/>
</dbReference>
<dbReference type="PANTHER" id="PTHR10161:SF14">
    <property type="entry name" value="TARTRATE-RESISTANT ACID PHOSPHATASE TYPE 5"/>
    <property type="match status" value="1"/>
</dbReference>
<feature type="compositionally biased region" description="Acidic residues" evidence="3">
    <location>
        <begin position="41"/>
        <end position="54"/>
    </location>
</feature>
<keyword evidence="4" id="KW-0812">Transmembrane</keyword>
<keyword evidence="4" id="KW-0472">Membrane</keyword>
<keyword evidence="1" id="KW-0732">Signal</keyword>
<evidence type="ECO:0000256" key="2">
    <source>
        <dbReference type="ARBA" id="ARBA00022801"/>
    </source>
</evidence>
<dbReference type="Gene3D" id="3.60.21.10">
    <property type="match status" value="1"/>
</dbReference>
<protein>
    <submittedName>
        <fullName evidence="5">Uncharacterized protein</fullName>
    </submittedName>
</protein>
<evidence type="ECO:0000313" key="6">
    <source>
        <dbReference type="Proteomes" id="UP000053237"/>
    </source>
</evidence>
<dbReference type="AlphaFoldDB" id="A0A024GN55"/>
<gene>
    <name evidence="5" type="ORF">BN9_092220</name>
</gene>
<accession>A0A024GN55</accession>
<evidence type="ECO:0000256" key="4">
    <source>
        <dbReference type="SAM" id="Phobius"/>
    </source>
</evidence>
<dbReference type="InParanoid" id="A0A024GN55"/>
<dbReference type="InterPro" id="IPR051558">
    <property type="entry name" value="Metallophosphoesterase_PAP"/>
</dbReference>
<dbReference type="Proteomes" id="UP000053237">
    <property type="component" value="Unassembled WGS sequence"/>
</dbReference>
<name>A0A024GN55_9STRA</name>
<dbReference type="STRING" id="65357.A0A024GN55"/>
<dbReference type="SUPFAM" id="SSF56300">
    <property type="entry name" value="Metallo-dependent phosphatases"/>
    <property type="match status" value="1"/>
</dbReference>
<reference evidence="5 6" key="1">
    <citation type="submission" date="2012-05" db="EMBL/GenBank/DDBJ databases">
        <title>Recombination and specialization in a pathogen metapopulation.</title>
        <authorList>
            <person name="Gardiner A."/>
            <person name="Kemen E."/>
            <person name="Schultz-Larsen T."/>
            <person name="MacLean D."/>
            <person name="Van Oosterhout C."/>
            <person name="Jones J.D.G."/>
        </authorList>
    </citation>
    <scope>NUCLEOTIDE SEQUENCE [LARGE SCALE GENOMIC DNA]</scope>
    <source>
        <strain evidence="5 6">Ac Nc2</strain>
    </source>
</reference>
<evidence type="ECO:0000256" key="3">
    <source>
        <dbReference type="SAM" id="MobiDB-lite"/>
    </source>
</evidence>
<evidence type="ECO:0000313" key="5">
    <source>
        <dbReference type="EMBL" id="CCI48160.1"/>
    </source>
</evidence>
<feature type="region of interest" description="Disordered" evidence="3">
    <location>
        <begin position="34"/>
        <end position="57"/>
    </location>
</feature>